<dbReference type="RefSeq" id="WP_415239677.1">
    <property type="nucleotide sequence ID" value="NZ_LT960611.1"/>
</dbReference>
<feature type="domain" description="N-acetyltransferase" evidence="1">
    <location>
        <begin position="14"/>
        <end position="181"/>
    </location>
</feature>
<dbReference type="PROSITE" id="PS51186">
    <property type="entry name" value="GNAT"/>
    <property type="match status" value="1"/>
</dbReference>
<evidence type="ECO:0000313" key="2">
    <source>
        <dbReference type="EMBL" id="SON49711.1"/>
    </source>
</evidence>
<dbReference type="GO" id="GO:0005737">
    <property type="term" value="C:cytoplasm"/>
    <property type="evidence" value="ECO:0007669"/>
    <property type="project" value="TreeGrafter"/>
</dbReference>
<evidence type="ECO:0000313" key="3">
    <source>
        <dbReference type="Proteomes" id="UP000235828"/>
    </source>
</evidence>
<protein>
    <submittedName>
        <fullName evidence="2">Putative Acyl-CoA N-acyltransferase</fullName>
    </submittedName>
</protein>
<dbReference type="EMBL" id="LT960611">
    <property type="protein sequence ID" value="SON49711.1"/>
    <property type="molecule type" value="Genomic_DNA"/>
</dbReference>
<reference evidence="2 3" key="1">
    <citation type="submission" date="2017-10" db="EMBL/GenBank/DDBJ databases">
        <authorList>
            <person name="Banno H."/>
            <person name="Chua N.-H."/>
        </authorList>
    </citation>
    <scope>NUCLEOTIDE SEQUENCE [LARGE SCALE GENOMIC DNA]</scope>
    <source>
        <strain evidence="2">Vibrio tapetis CECT4600</strain>
    </source>
</reference>
<dbReference type="GO" id="GO:0008999">
    <property type="term" value="F:protein-N-terminal-alanine acetyltransferase activity"/>
    <property type="evidence" value="ECO:0007669"/>
    <property type="project" value="TreeGrafter"/>
</dbReference>
<evidence type="ECO:0000259" key="1">
    <source>
        <dbReference type="PROSITE" id="PS51186"/>
    </source>
</evidence>
<dbReference type="PANTHER" id="PTHR43441">
    <property type="entry name" value="RIBOSOMAL-PROTEIN-SERINE ACETYLTRANSFERASE"/>
    <property type="match status" value="1"/>
</dbReference>
<dbReference type="AlphaFoldDB" id="A0A2N8ZCS8"/>
<dbReference type="Pfam" id="PF13302">
    <property type="entry name" value="Acetyltransf_3"/>
    <property type="match status" value="1"/>
</dbReference>
<dbReference type="GO" id="GO:1990189">
    <property type="term" value="F:protein N-terminal-serine acetyltransferase activity"/>
    <property type="evidence" value="ECO:0007669"/>
    <property type="project" value="TreeGrafter"/>
</dbReference>
<dbReference type="PANTHER" id="PTHR43441:SF11">
    <property type="entry name" value="RIBOSOMAL-PROTEIN-SERINE ACETYLTRANSFERASE"/>
    <property type="match status" value="1"/>
</dbReference>
<accession>A0A2N8ZCS8</accession>
<gene>
    <name evidence="2" type="ORF">VTAP4600_A1732</name>
</gene>
<keyword evidence="2" id="KW-0808">Transferase</keyword>
<keyword evidence="2" id="KW-0012">Acyltransferase</keyword>
<dbReference type="InterPro" id="IPR051908">
    <property type="entry name" value="Ribosomal_N-acetyltransferase"/>
</dbReference>
<dbReference type="InterPro" id="IPR016181">
    <property type="entry name" value="Acyl_CoA_acyltransferase"/>
</dbReference>
<organism evidence="2 3">
    <name type="scientific">Vibrio tapetis subsp. tapetis</name>
    <dbReference type="NCBI Taxonomy" id="1671868"/>
    <lineage>
        <taxon>Bacteria</taxon>
        <taxon>Pseudomonadati</taxon>
        <taxon>Pseudomonadota</taxon>
        <taxon>Gammaproteobacteria</taxon>
        <taxon>Vibrionales</taxon>
        <taxon>Vibrionaceae</taxon>
        <taxon>Vibrio</taxon>
    </lineage>
</organism>
<dbReference type="InterPro" id="IPR000182">
    <property type="entry name" value="GNAT_dom"/>
</dbReference>
<dbReference type="SUPFAM" id="SSF55729">
    <property type="entry name" value="Acyl-CoA N-acyltransferases (Nat)"/>
    <property type="match status" value="1"/>
</dbReference>
<dbReference type="KEGG" id="vta:A1732"/>
<dbReference type="Gene3D" id="3.40.630.30">
    <property type="match status" value="1"/>
</dbReference>
<name>A0A2N8ZCS8_9VIBR</name>
<sequence>MHISVDDSIHTARLELRLINNDHLNEFCELVCHSKSLHQWVDWCHPAFTQQDGYDFLIANRINWLKSLSYGFGVFFKDSDELVGMVALTERYYSFNMGTIGYWLGDAHQGKGYAGEALIGLCSFCFEEIGLTRLEIVCDTDNIASHTVARKIGAIEEGLARNRFIHADQVKDGLVFSLIPSDLT</sequence>
<dbReference type="Proteomes" id="UP000235828">
    <property type="component" value="Chromosome A"/>
</dbReference>
<proteinExistence type="predicted"/>
<keyword evidence="3" id="KW-1185">Reference proteome</keyword>